<dbReference type="InterPro" id="IPR008579">
    <property type="entry name" value="UGlyAH_Cupin_dom"/>
</dbReference>
<dbReference type="PANTHER" id="PTHR40943:SF1">
    <property type="entry name" value="CYTOPLASMIC PROTEIN"/>
    <property type="match status" value="1"/>
</dbReference>
<dbReference type="Proteomes" id="UP000501240">
    <property type="component" value="Chromosome"/>
</dbReference>
<reference evidence="2 3" key="1">
    <citation type="submission" date="2020-05" db="EMBL/GenBank/DDBJ databases">
        <title>Actinomadura verrucosospora NRRL-B18236 (PFL_A860) Genome sequencing and assembly.</title>
        <authorList>
            <person name="Samborskyy M."/>
        </authorList>
    </citation>
    <scope>NUCLEOTIDE SEQUENCE [LARGE SCALE GENOMIC DNA]</scope>
    <source>
        <strain evidence="2 3">NRRL:B18236</strain>
    </source>
</reference>
<dbReference type="PANTHER" id="PTHR40943">
    <property type="entry name" value="CYTOPLASMIC PROTEIN-RELATED"/>
    <property type="match status" value="1"/>
</dbReference>
<name>A0A7D3VQX1_ACTVE</name>
<gene>
    <name evidence="2" type="ORF">ACTIVE_2413</name>
</gene>
<dbReference type="Gene3D" id="2.60.120.10">
    <property type="entry name" value="Jelly Rolls"/>
    <property type="match status" value="1"/>
</dbReference>
<dbReference type="AlphaFoldDB" id="A0A7D3VQX1"/>
<dbReference type="InterPro" id="IPR011051">
    <property type="entry name" value="RmlC_Cupin_sf"/>
</dbReference>
<dbReference type="RefSeq" id="WP_173095148.1">
    <property type="nucleotide sequence ID" value="NZ_CP053892.1"/>
</dbReference>
<proteinExistence type="predicted"/>
<organism evidence="2 3">
    <name type="scientific">Actinomadura verrucosospora</name>
    <dbReference type="NCBI Taxonomy" id="46165"/>
    <lineage>
        <taxon>Bacteria</taxon>
        <taxon>Bacillati</taxon>
        <taxon>Actinomycetota</taxon>
        <taxon>Actinomycetes</taxon>
        <taxon>Streptosporangiales</taxon>
        <taxon>Thermomonosporaceae</taxon>
        <taxon>Actinomadura</taxon>
    </lineage>
</organism>
<sequence>MDITDVVRLSAETGTANVPPIEGYEVLSAQWRETEYLAYGGPAKEYTGGFWTGEPGAVRIDPWPYDEICVILSGRVAVADLDGGRAEFGAGEAFFIPRGFAGDWVTIEPTSKVFVAVTR</sequence>
<dbReference type="InterPro" id="IPR014710">
    <property type="entry name" value="RmlC-like_jellyroll"/>
</dbReference>
<dbReference type="EMBL" id="CP053892">
    <property type="protein sequence ID" value="QKG20775.1"/>
    <property type="molecule type" value="Genomic_DNA"/>
</dbReference>
<evidence type="ECO:0000313" key="3">
    <source>
        <dbReference type="Proteomes" id="UP000501240"/>
    </source>
</evidence>
<protein>
    <recommendedName>
        <fullName evidence="1">(S)-ureidoglycine aminohydrolase cupin domain-containing protein</fullName>
    </recommendedName>
</protein>
<dbReference type="Pfam" id="PF05899">
    <property type="entry name" value="Cupin_3"/>
    <property type="match status" value="1"/>
</dbReference>
<feature type="domain" description="(S)-ureidoglycine aminohydrolase cupin" evidence="1">
    <location>
        <begin position="47"/>
        <end position="114"/>
    </location>
</feature>
<accession>A0A7D3VQX1</accession>
<keyword evidence="3" id="KW-1185">Reference proteome</keyword>
<evidence type="ECO:0000259" key="1">
    <source>
        <dbReference type="Pfam" id="PF05899"/>
    </source>
</evidence>
<dbReference type="SUPFAM" id="SSF51182">
    <property type="entry name" value="RmlC-like cupins"/>
    <property type="match status" value="1"/>
</dbReference>
<evidence type="ECO:0000313" key="2">
    <source>
        <dbReference type="EMBL" id="QKG20775.1"/>
    </source>
</evidence>